<dbReference type="KEGG" id="aab:A4R43_13825"/>
<comment type="cofactor">
    <cofactor evidence="2 12">
        <name>FAD</name>
        <dbReference type="ChEBI" id="CHEBI:57692"/>
    </cofactor>
</comment>
<dbReference type="AlphaFoldDB" id="A0A344L615"/>
<dbReference type="GO" id="GO:0004729">
    <property type="term" value="F:oxygen-dependent protoporphyrinogen oxidase activity"/>
    <property type="evidence" value="ECO:0007669"/>
    <property type="project" value="UniProtKB-UniRule"/>
</dbReference>
<dbReference type="PANTHER" id="PTHR42923">
    <property type="entry name" value="PROTOPORPHYRINOGEN OXIDASE"/>
    <property type="match status" value="1"/>
</dbReference>
<dbReference type="InterPro" id="IPR004572">
    <property type="entry name" value="Protoporphyrinogen_oxidase"/>
</dbReference>
<keyword evidence="10 12" id="KW-0560">Oxidoreductase</keyword>
<evidence type="ECO:0000256" key="5">
    <source>
        <dbReference type="ARBA" id="ARBA00008310"/>
    </source>
</evidence>
<sequence>MVTRIAVVGGGVSGFAAAYRLRRLLGAGAELTVFESTGVIGGKLRTGTLAGRPFDLGAEAFLARRPEAVALARELGLDVVHPTGARATVRAGAQARQLPPGTVMGVPASADAVAGVLSPDGLAAVAAEAALPPVVLPEGDVPLGRLLRSRFGDELVDRLVDPLLGGVYAGGADGLGLRATMPGLAGALDRGAATLTEAAASLVPASPSGAPVFGTLSSGLGTLIDRLAAASGAEVRTGTTVRELHRLPAGWRLVVGAAAPAHAPEESTVDFDAVLLAVPAPAARRLLDGVAPAASSAFGQVELASMAVIGLALPPGTELPDASGVLVGASERRADGRPFAVKAFTFSARKWAHHTGDDGVVLLRGSVGRFREPGALHADDDELVRLVLDDLAELTGVRAEPVDTVVTRWGGGLPQYGAGHTELVASIDRAVAGLPGLEVAGATLRGVGIPACVATADAAAARLAEFAKMDAWRG</sequence>
<keyword evidence="9 12" id="KW-0274">FAD</keyword>
<comment type="catalytic activity">
    <reaction evidence="1">
        <text>coproporphyrinogen III + 3 O2 = coproporphyrin III + 3 H2O2</text>
        <dbReference type="Rhea" id="RHEA:43436"/>
        <dbReference type="ChEBI" id="CHEBI:15379"/>
        <dbReference type="ChEBI" id="CHEBI:16240"/>
        <dbReference type="ChEBI" id="CHEBI:57309"/>
        <dbReference type="ChEBI" id="CHEBI:131725"/>
        <dbReference type="EC" id="1.3.3.15"/>
    </reaction>
    <physiologicalReaction direction="left-to-right" evidence="1">
        <dbReference type="Rhea" id="RHEA:43437"/>
    </physiologicalReaction>
</comment>
<evidence type="ECO:0000256" key="4">
    <source>
        <dbReference type="ARBA" id="ARBA00004744"/>
    </source>
</evidence>
<dbReference type="Gene3D" id="3.90.660.20">
    <property type="entry name" value="Protoporphyrinogen oxidase, mitochondrial, domain 2"/>
    <property type="match status" value="1"/>
</dbReference>
<evidence type="ECO:0000256" key="3">
    <source>
        <dbReference type="ARBA" id="ARBA00002185"/>
    </source>
</evidence>
<proteinExistence type="inferred from homology"/>
<evidence type="ECO:0000256" key="1">
    <source>
        <dbReference type="ARBA" id="ARBA00001755"/>
    </source>
</evidence>
<evidence type="ECO:0000256" key="6">
    <source>
        <dbReference type="ARBA" id="ARBA00012402"/>
    </source>
</evidence>
<dbReference type="InterPro" id="IPR036188">
    <property type="entry name" value="FAD/NAD-bd_sf"/>
</dbReference>
<dbReference type="GO" id="GO:0005737">
    <property type="term" value="C:cytoplasm"/>
    <property type="evidence" value="ECO:0007669"/>
    <property type="project" value="UniProtKB-SubCell"/>
</dbReference>
<comment type="similarity">
    <text evidence="5 12">Belongs to the protoporphyrinogen/coproporphyrinogen oxidase family. Coproporphyrinogen III oxidase subfamily.</text>
</comment>
<dbReference type="InterPro" id="IPR050464">
    <property type="entry name" value="Zeta_carotene_desat/Oxidored"/>
</dbReference>
<protein>
    <recommendedName>
        <fullName evidence="7 12">Coproporphyrinogen III oxidase</fullName>
        <ecNumber evidence="6 12">1.3.3.15</ecNumber>
    </recommendedName>
</protein>
<evidence type="ECO:0000313" key="15">
    <source>
        <dbReference type="Proteomes" id="UP000250434"/>
    </source>
</evidence>
<dbReference type="Gene3D" id="3.50.50.60">
    <property type="entry name" value="FAD/NAD(P)-binding domain"/>
    <property type="match status" value="1"/>
</dbReference>
<comment type="function">
    <text evidence="3 12">Involved in coproporphyrin-dependent heme b biosynthesis. Catalyzes the oxidation of coproporphyrinogen III to coproporphyrin III.</text>
</comment>
<dbReference type="UniPathway" id="UPA00252"/>
<dbReference type="RefSeq" id="WP_113692729.1">
    <property type="nucleotide sequence ID" value="NZ_CP015163.1"/>
</dbReference>
<evidence type="ECO:0000256" key="2">
    <source>
        <dbReference type="ARBA" id="ARBA00001974"/>
    </source>
</evidence>
<dbReference type="Gene3D" id="1.10.3110.10">
    <property type="entry name" value="protoporphyrinogen ix oxidase, domain 3"/>
    <property type="match status" value="1"/>
</dbReference>
<dbReference type="InterPro" id="IPR002937">
    <property type="entry name" value="Amino_oxidase"/>
</dbReference>
<dbReference type="EC" id="1.3.3.15" evidence="6 12"/>
<dbReference type="GO" id="GO:0006783">
    <property type="term" value="P:heme biosynthetic process"/>
    <property type="evidence" value="ECO:0007669"/>
    <property type="project" value="UniProtKB-UniRule"/>
</dbReference>
<dbReference type="Proteomes" id="UP000250434">
    <property type="component" value="Chromosome"/>
</dbReference>
<evidence type="ECO:0000259" key="13">
    <source>
        <dbReference type="Pfam" id="PF01593"/>
    </source>
</evidence>
<keyword evidence="15" id="KW-1185">Reference proteome</keyword>
<dbReference type="PANTHER" id="PTHR42923:SF3">
    <property type="entry name" value="PROTOPORPHYRINOGEN OXIDASE"/>
    <property type="match status" value="1"/>
</dbReference>
<gene>
    <name evidence="14" type="ORF">A4R43_13825</name>
</gene>
<feature type="domain" description="Amine oxidase" evidence="13">
    <location>
        <begin position="12"/>
        <end position="463"/>
    </location>
</feature>
<comment type="subcellular location">
    <subcellularLocation>
        <location evidence="12">Cytoplasm</location>
    </subcellularLocation>
</comment>
<evidence type="ECO:0000256" key="8">
    <source>
        <dbReference type="ARBA" id="ARBA00022630"/>
    </source>
</evidence>
<dbReference type="SUPFAM" id="SSF54373">
    <property type="entry name" value="FAD-linked reductases, C-terminal domain"/>
    <property type="match status" value="1"/>
</dbReference>
<dbReference type="SUPFAM" id="SSF51905">
    <property type="entry name" value="FAD/NAD(P)-binding domain"/>
    <property type="match status" value="1"/>
</dbReference>
<evidence type="ECO:0000313" key="14">
    <source>
        <dbReference type="EMBL" id="AXB43489.1"/>
    </source>
</evidence>
<dbReference type="EMBL" id="CP015163">
    <property type="protein sequence ID" value="AXB43489.1"/>
    <property type="molecule type" value="Genomic_DNA"/>
</dbReference>
<accession>A0A344L615</accession>
<evidence type="ECO:0000256" key="11">
    <source>
        <dbReference type="ARBA" id="ARBA00023133"/>
    </source>
</evidence>
<evidence type="ECO:0000256" key="7">
    <source>
        <dbReference type="ARBA" id="ARBA00019046"/>
    </source>
</evidence>
<dbReference type="OrthoDB" id="4496419at2"/>
<keyword evidence="11 12" id="KW-0350">Heme biosynthesis</keyword>
<comment type="pathway">
    <text evidence="4 12">Porphyrin-containing compound metabolism; protoheme biosynthesis.</text>
</comment>
<keyword evidence="8 12" id="KW-0285">Flavoprotein</keyword>
<name>A0A344L615_9PSEU</name>
<reference evidence="14 15" key="1">
    <citation type="submission" date="2016-04" db="EMBL/GenBank/DDBJ databases">
        <title>Complete genome sequence and analysis of deep-sea sediment isolate, Amycolatopsis sp. WP1.</title>
        <authorList>
            <person name="Wang H."/>
            <person name="Chen S."/>
            <person name="Wu Q."/>
        </authorList>
    </citation>
    <scope>NUCLEOTIDE SEQUENCE [LARGE SCALE GENOMIC DNA]</scope>
    <source>
        <strain evidence="14 15">WP1</strain>
    </source>
</reference>
<dbReference type="NCBIfam" id="TIGR00562">
    <property type="entry name" value="proto_IX_ox"/>
    <property type="match status" value="1"/>
</dbReference>
<evidence type="ECO:0000256" key="12">
    <source>
        <dbReference type="RuleBase" id="RU364052"/>
    </source>
</evidence>
<evidence type="ECO:0000256" key="10">
    <source>
        <dbReference type="ARBA" id="ARBA00023002"/>
    </source>
</evidence>
<dbReference type="Pfam" id="PF01593">
    <property type="entry name" value="Amino_oxidase"/>
    <property type="match status" value="1"/>
</dbReference>
<keyword evidence="12" id="KW-0963">Cytoplasm</keyword>
<evidence type="ECO:0000256" key="9">
    <source>
        <dbReference type="ARBA" id="ARBA00022827"/>
    </source>
</evidence>
<organism evidence="14 15">
    <name type="scientific">Amycolatopsis albispora</name>
    <dbReference type="NCBI Taxonomy" id="1804986"/>
    <lineage>
        <taxon>Bacteria</taxon>
        <taxon>Bacillati</taxon>
        <taxon>Actinomycetota</taxon>
        <taxon>Actinomycetes</taxon>
        <taxon>Pseudonocardiales</taxon>
        <taxon>Pseudonocardiaceae</taxon>
        <taxon>Amycolatopsis</taxon>
    </lineage>
</organism>